<feature type="region of interest" description="Disordered" evidence="1">
    <location>
        <begin position="910"/>
        <end position="998"/>
    </location>
</feature>
<feature type="compositionally biased region" description="Pro residues" evidence="1">
    <location>
        <begin position="265"/>
        <end position="277"/>
    </location>
</feature>
<feature type="region of interest" description="Disordered" evidence="1">
    <location>
        <begin position="412"/>
        <end position="456"/>
    </location>
</feature>
<feature type="compositionally biased region" description="Basic and acidic residues" evidence="1">
    <location>
        <begin position="1"/>
        <end position="26"/>
    </location>
</feature>
<dbReference type="SMART" id="SM00799">
    <property type="entry name" value="DENN"/>
    <property type="match status" value="1"/>
</dbReference>
<feature type="compositionally biased region" description="Low complexity" evidence="1">
    <location>
        <begin position="418"/>
        <end position="436"/>
    </location>
</feature>
<keyword evidence="4" id="KW-1185">Reference proteome</keyword>
<feature type="compositionally biased region" description="Polar residues" evidence="1">
    <location>
        <begin position="191"/>
        <end position="202"/>
    </location>
</feature>
<dbReference type="EMBL" id="CDMY01000349">
    <property type="protein sequence ID" value="CEM04287.1"/>
    <property type="molecule type" value="Genomic_DNA"/>
</dbReference>
<dbReference type="Pfam" id="PF02141">
    <property type="entry name" value="DENN"/>
    <property type="match status" value="1"/>
</dbReference>
<feature type="compositionally biased region" description="Basic and acidic residues" evidence="1">
    <location>
        <begin position="1107"/>
        <end position="1116"/>
    </location>
</feature>
<feature type="compositionally biased region" description="Pro residues" evidence="1">
    <location>
        <begin position="59"/>
        <end position="71"/>
    </location>
</feature>
<dbReference type="PANTHER" id="PTHR15288:SF0">
    <property type="entry name" value="UDENN DOMAIN-CONTAINING PROTEIN"/>
    <property type="match status" value="1"/>
</dbReference>
<feature type="compositionally biased region" description="Pro residues" evidence="1">
    <location>
        <begin position="917"/>
        <end position="929"/>
    </location>
</feature>
<feature type="region of interest" description="Disordered" evidence="1">
    <location>
        <begin position="1014"/>
        <end position="1129"/>
    </location>
</feature>
<feature type="region of interest" description="Disordered" evidence="1">
    <location>
        <begin position="163"/>
        <end position="326"/>
    </location>
</feature>
<dbReference type="InterPro" id="IPR037516">
    <property type="entry name" value="Tripartite_DENN"/>
</dbReference>
<dbReference type="OrthoDB" id="305861at2759"/>
<dbReference type="VEuPathDB" id="CryptoDB:Vbra_14012"/>
<dbReference type="InterPro" id="IPR051942">
    <property type="entry name" value="DENN_domain_containing_2"/>
</dbReference>
<dbReference type="InterPro" id="IPR043153">
    <property type="entry name" value="DENN_C"/>
</dbReference>
<feature type="region of interest" description="Disordered" evidence="1">
    <location>
        <begin position="1"/>
        <end position="122"/>
    </location>
</feature>
<evidence type="ECO:0000313" key="4">
    <source>
        <dbReference type="Proteomes" id="UP000041254"/>
    </source>
</evidence>
<dbReference type="Gene3D" id="3.40.50.11500">
    <property type="match status" value="1"/>
</dbReference>
<evidence type="ECO:0000259" key="2">
    <source>
        <dbReference type="PROSITE" id="PS50211"/>
    </source>
</evidence>
<feature type="domain" description="UDENN" evidence="2">
    <location>
        <begin position="511"/>
        <end position="959"/>
    </location>
</feature>
<reference evidence="3 4" key="1">
    <citation type="submission" date="2014-11" db="EMBL/GenBank/DDBJ databases">
        <authorList>
            <person name="Zhu J."/>
            <person name="Qi W."/>
            <person name="Song R."/>
        </authorList>
    </citation>
    <scope>NUCLEOTIDE SEQUENCE [LARGE SCALE GENOMIC DNA]</scope>
</reference>
<proteinExistence type="predicted"/>
<gene>
    <name evidence="3" type="ORF">Vbra_14012</name>
</gene>
<feature type="compositionally biased region" description="Basic and acidic residues" evidence="1">
    <location>
        <begin position="954"/>
        <end position="964"/>
    </location>
</feature>
<organism evidence="3 4">
    <name type="scientific">Vitrella brassicaformis (strain CCMP3155)</name>
    <dbReference type="NCBI Taxonomy" id="1169540"/>
    <lineage>
        <taxon>Eukaryota</taxon>
        <taxon>Sar</taxon>
        <taxon>Alveolata</taxon>
        <taxon>Colpodellida</taxon>
        <taxon>Vitrellaceae</taxon>
        <taxon>Vitrella</taxon>
    </lineage>
</organism>
<dbReference type="Proteomes" id="UP000041254">
    <property type="component" value="Unassembled WGS sequence"/>
</dbReference>
<evidence type="ECO:0000256" key="1">
    <source>
        <dbReference type="SAM" id="MobiDB-lite"/>
    </source>
</evidence>
<feature type="compositionally biased region" description="Basic and acidic residues" evidence="1">
    <location>
        <begin position="437"/>
        <end position="456"/>
    </location>
</feature>
<name>A0A0G4EZ70_VITBC</name>
<dbReference type="PANTHER" id="PTHR15288">
    <property type="entry name" value="DENN DOMAIN-CONTAINING PROTEIN 2"/>
    <property type="match status" value="1"/>
</dbReference>
<feature type="compositionally biased region" description="Acidic residues" evidence="1">
    <location>
        <begin position="978"/>
        <end position="990"/>
    </location>
</feature>
<dbReference type="InterPro" id="IPR001194">
    <property type="entry name" value="cDENN_dom"/>
</dbReference>
<dbReference type="PROSITE" id="PS50211">
    <property type="entry name" value="DENN"/>
    <property type="match status" value="1"/>
</dbReference>
<sequence>MTEDRETTPNNINREKTPRENGRPALDDQFDDEPLSVTVHDDARMRPRRSRSWSVTEQPAPPSPSAAPQPISPSVRGDGEAFHTPSAGQSEDVFFDVTDEPPLPGLNSPTKPPGYAAVSTPTTRQRIYRQLMDHERESPGQRDTEGAGKVVDRLIRLSWAHSHLQSSASGVGMQERRSEPLGSFVSDDTQRGSMTCRSSPATRMTRKEAEADGVEEAVDLPSIHVSVSSPAMEVSEEDATAAIARREEREGEGDPWAEVPRDESPPVPPALPIPPSMVPKRQRRNEILDWREMEERQAEASDESGRQVSFSPAVTPTPPGSVTAVASPPSNRLFEFFFIIGVSLDTLEHLSSQQANDDLTASSQSPSPSPSTHNTGPLPLPPASAFVRPAPSASGGLLPSVAARLDGRMGGCAAVPPGGRSSRSYLSSRRSVGSSSGRERERDSGGEGRGGHRRSWEVPLEVVTAFPVRNKKGGASKGADAEGATAAAADKTALESCICDFCFPQGGVEVYEVCTASESFSELNELIYSQQAVRQRGEHTFVFTLAAASVQEVPDDSMFDPTDLLYCFCLMKEELLQKPPTTARSPPSPALSFPPPPDAWRVPHCYCIVSRYPYFRLFFDVLFAVQAFRQLVNLQLFHPDGVPDSDTAKEDWQWIEAQATTDPTPFSPDVLTREWRLRRTPVVLSSACRYVFHRLRQLRAPQPGSTLEVPLPPPLDCVRYVPPEAPHNHYLAEWSYGVLFSRLPVTSLLVLISAVLLEQKIVVISKSIAVGTAVVLAVPALIQPFKWMHVFLPICPTSLAVNLIEAPVPFLVSLQALPAALQQHIHAMQQLTPSPRPSDMSAFGAPPSLPLPLASRDGCDEMDTDSAMDLVVIDIDNATYWVGSKALTHKLAGAPQLFKALGKFQLLLQHPSQQQRAPPPPSRPTPPTSSPRSAVTERVSRSPRWMAAITRRTKNVEGGKRSVTEEGEATTTAKQDSQEEIMDGEGEEDGGGGKTHRQRGQRFFAGAMALRIPRSQGRVISAPEAAPTGKGDRSPPSLTRRRLSLPSVVGFGVHRTSGGGPPSPSPNSPREYTPRPTSPADATTTSHRSVAGALFSRPSASPHASLWRRDRDRDRGAPSVSAGGSPLFNNHGGMGGMAVGPLGLAVLGLGFEFTAEQTELLHQMGDLLQAAAELLASHLKIFVREFYNVNPVPPVPQNPPPTPPPPLGRRSTKERLEADDRFGLEEAQNGVVVADGAPAPVALSAAVGGEGVTPPPQMLTLLYDVESLGRAWDEYAGRNFAVCDRPFAVSYFRTQMCQYQLERLIRELMLPQQQ</sequence>
<feature type="compositionally biased region" description="Basic and acidic residues" evidence="1">
    <location>
        <begin position="284"/>
        <end position="305"/>
    </location>
</feature>
<dbReference type="InParanoid" id="A0A0G4EZ70"/>
<accession>A0A0G4EZ70</accession>
<evidence type="ECO:0000313" key="3">
    <source>
        <dbReference type="EMBL" id="CEM04287.1"/>
    </source>
</evidence>
<feature type="region of interest" description="Disordered" evidence="1">
    <location>
        <begin position="355"/>
        <end position="387"/>
    </location>
</feature>
<protein>
    <recommendedName>
        <fullName evidence="2">UDENN domain-containing protein</fullName>
    </recommendedName>
</protein>